<organism evidence="1 2">
    <name type="scientific">Cohnella candidum</name>
    <dbReference type="NCBI Taxonomy" id="2674991"/>
    <lineage>
        <taxon>Bacteria</taxon>
        <taxon>Bacillati</taxon>
        <taxon>Bacillota</taxon>
        <taxon>Bacilli</taxon>
        <taxon>Bacillales</taxon>
        <taxon>Paenibacillaceae</taxon>
        <taxon>Cohnella</taxon>
    </lineage>
</organism>
<protein>
    <submittedName>
        <fullName evidence="1">Uncharacterized protein</fullName>
    </submittedName>
</protein>
<accession>A0A3G3JV90</accession>
<dbReference type="RefSeq" id="WP_123040196.1">
    <property type="nucleotide sequence ID" value="NZ_CP033433.1"/>
</dbReference>
<dbReference type="EMBL" id="CP033433">
    <property type="protein sequence ID" value="AYQ72136.1"/>
    <property type="molecule type" value="Genomic_DNA"/>
</dbReference>
<reference evidence="1 2" key="1">
    <citation type="submission" date="2018-10" db="EMBL/GenBank/DDBJ databases">
        <title>Genome Sequence of Cohnella sp.</title>
        <authorList>
            <person name="Srinivasan S."/>
            <person name="Kim M.K."/>
        </authorList>
    </citation>
    <scope>NUCLEOTIDE SEQUENCE [LARGE SCALE GENOMIC DNA]</scope>
    <source>
        <strain evidence="1 2">18JY8-7</strain>
    </source>
</reference>
<dbReference type="KEGG" id="coh:EAV92_05875"/>
<name>A0A3G3JV90_9BACL</name>
<sequence length="71" mass="7879">MGNEMVVVLYEKLAGGELGQIDERTWTLNMVAALEHVNYVTVGGQEYETVEGRLNLDTGKLEILVVPMRNA</sequence>
<evidence type="ECO:0000313" key="2">
    <source>
        <dbReference type="Proteomes" id="UP000269097"/>
    </source>
</evidence>
<dbReference type="AlphaFoldDB" id="A0A3G3JV90"/>
<keyword evidence="2" id="KW-1185">Reference proteome</keyword>
<proteinExistence type="predicted"/>
<evidence type="ECO:0000313" key="1">
    <source>
        <dbReference type="EMBL" id="AYQ72136.1"/>
    </source>
</evidence>
<dbReference type="Proteomes" id="UP000269097">
    <property type="component" value="Chromosome"/>
</dbReference>
<gene>
    <name evidence="1" type="ORF">EAV92_05875</name>
</gene>